<feature type="compositionally biased region" description="Low complexity" evidence="1">
    <location>
        <begin position="210"/>
        <end position="225"/>
    </location>
</feature>
<comment type="caution">
    <text evidence="3">The sequence shown here is derived from an EMBL/GenBank/DDBJ whole genome shotgun (WGS) entry which is preliminary data.</text>
</comment>
<feature type="domain" description="AB hydrolase-1" evidence="2">
    <location>
        <begin position="26"/>
        <end position="275"/>
    </location>
</feature>
<organism evidence="3 4">
    <name type="scientific">Saccharopolyspora erythraea</name>
    <name type="common">Streptomyces erythraeus</name>
    <dbReference type="NCBI Taxonomy" id="1836"/>
    <lineage>
        <taxon>Bacteria</taxon>
        <taxon>Bacillati</taxon>
        <taxon>Actinomycetota</taxon>
        <taxon>Actinomycetes</taxon>
        <taxon>Pseudonocardiales</taxon>
        <taxon>Pseudonocardiaceae</taxon>
        <taxon>Saccharopolyspora</taxon>
    </lineage>
</organism>
<accession>A0ABN1CL05</accession>
<sequence>MTERLVTTPDGTRLWTQALGPADGVPLLLIMGANTSAMGWPQEFLDLLTARGLRVVRYDHRDTGRSTHYGITHYGVRDLAEDAVAVLDGHGIGTAHVAGMSLGGVLGQLLALDYRDRLRSLTLMQTAALDVDFAGAMRRALEGTPAPGDLPTPTPEIVRATAQRADPAPDRETALRRRVEQWRLLAGTALPFHAEEFRRWENTAIDHAGTHQQPAAHAAATPVPTSRGRELAGVSTPTLVVQGPEDPVNPPPHGRHLASLIPGARCLEIPGLGHALPSALHPALVTALTDHIGAHP</sequence>
<proteinExistence type="predicted"/>
<dbReference type="Proteomes" id="UP001500729">
    <property type="component" value="Unassembled WGS sequence"/>
</dbReference>
<dbReference type="SUPFAM" id="SSF53474">
    <property type="entry name" value="alpha/beta-Hydrolases"/>
    <property type="match status" value="1"/>
</dbReference>
<dbReference type="InterPro" id="IPR000073">
    <property type="entry name" value="AB_hydrolase_1"/>
</dbReference>
<keyword evidence="3" id="KW-0378">Hydrolase</keyword>
<dbReference type="GO" id="GO:0016787">
    <property type="term" value="F:hydrolase activity"/>
    <property type="evidence" value="ECO:0007669"/>
    <property type="project" value="UniProtKB-KW"/>
</dbReference>
<dbReference type="Pfam" id="PF00561">
    <property type="entry name" value="Abhydrolase_1"/>
    <property type="match status" value="1"/>
</dbReference>
<evidence type="ECO:0000259" key="2">
    <source>
        <dbReference type="Pfam" id="PF00561"/>
    </source>
</evidence>
<gene>
    <name evidence="3" type="ORF">GCM10009533_19400</name>
</gene>
<evidence type="ECO:0000313" key="4">
    <source>
        <dbReference type="Proteomes" id="UP001500729"/>
    </source>
</evidence>
<protein>
    <submittedName>
        <fullName evidence="3">Alpha/beta fold hydrolase</fullName>
    </submittedName>
</protein>
<reference evidence="3 4" key="1">
    <citation type="journal article" date="2019" name="Int. J. Syst. Evol. Microbiol.">
        <title>The Global Catalogue of Microorganisms (GCM) 10K type strain sequencing project: providing services to taxonomists for standard genome sequencing and annotation.</title>
        <authorList>
            <consortium name="The Broad Institute Genomics Platform"/>
            <consortium name="The Broad Institute Genome Sequencing Center for Infectious Disease"/>
            <person name="Wu L."/>
            <person name="Ma J."/>
        </authorList>
    </citation>
    <scope>NUCLEOTIDE SEQUENCE [LARGE SCALE GENOMIC DNA]</scope>
    <source>
        <strain evidence="3 4">JCM 10303</strain>
    </source>
</reference>
<evidence type="ECO:0000256" key="1">
    <source>
        <dbReference type="SAM" id="MobiDB-lite"/>
    </source>
</evidence>
<dbReference type="InterPro" id="IPR029058">
    <property type="entry name" value="AB_hydrolase_fold"/>
</dbReference>
<dbReference type="PANTHER" id="PTHR43433">
    <property type="entry name" value="HYDROLASE, ALPHA/BETA FOLD FAMILY PROTEIN"/>
    <property type="match status" value="1"/>
</dbReference>
<dbReference type="RefSeq" id="WP_009946847.1">
    <property type="nucleotide sequence ID" value="NZ_BAAAGS010000009.1"/>
</dbReference>
<dbReference type="Gene3D" id="3.40.50.1820">
    <property type="entry name" value="alpha/beta hydrolase"/>
    <property type="match status" value="1"/>
</dbReference>
<feature type="region of interest" description="Disordered" evidence="1">
    <location>
        <begin position="210"/>
        <end position="230"/>
    </location>
</feature>
<dbReference type="PANTHER" id="PTHR43433:SF5">
    <property type="entry name" value="AB HYDROLASE-1 DOMAIN-CONTAINING PROTEIN"/>
    <property type="match status" value="1"/>
</dbReference>
<dbReference type="InterPro" id="IPR050471">
    <property type="entry name" value="AB_hydrolase"/>
</dbReference>
<dbReference type="EMBL" id="BAAAGS010000009">
    <property type="protein sequence ID" value="GAA0520382.1"/>
    <property type="molecule type" value="Genomic_DNA"/>
</dbReference>
<keyword evidence="4" id="KW-1185">Reference proteome</keyword>
<name>A0ABN1CL05_SACER</name>
<evidence type="ECO:0000313" key="3">
    <source>
        <dbReference type="EMBL" id="GAA0520382.1"/>
    </source>
</evidence>